<comment type="caution">
    <text evidence="1">The sequence shown here is derived from an EMBL/GenBank/DDBJ whole genome shotgun (WGS) entry which is preliminary data.</text>
</comment>
<dbReference type="EMBL" id="AXCR01000012">
    <property type="protein sequence ID" value="KJR81087.1"/>
    <property type="molecule type" value="Genomic_DNA"/>
</dbReference>
<dbReference type="KEGG" id="ssck:SPSK_05752"/>
<dbReference type="Proteomes" id="UP000033710">
    <property type="component" value="Unassembled WGS sequence"/>
</dbReference>
<dbReference type="RefSeq" id="XP_016583763.1">
    <property type="nucleotide sequence ID" value="XM_016732488.1"/>
</dbReference>
<reference evidence="1 2" key="2">
    <citation type="journal article" date="2015" name="Eukaryot. Cell">
        <title>Asexual propagation of a virulent clone complex in a human and feline outbreak of sporotrichosis.</title>
        <authorList>
            <person name="Teixeira Mde M."/>
            <person name="Rodrigues A.M."/>
            <person name="Tsui C.K."/>
            <person name="de Almeida L.G."/>
            <person name="Van Diepeningen A.D."/>
            <person name="van den Ende B.G."/>
            <person name="Fernandes G.F."/>
            <person name="Kano R."/>
            <person name="Hamelin R.C."/>
            <person name="Lopes-Bezerra L.M."/>
            <person name="Vasconcelos A.T."/>
            <person name="de Hoog S."/>
            <person name="de Camargo Z.P."/>
            <person name="Felipe M.S."/>
        </authorList>
    </citation>
    <scope>NUCLEOTIDE SEQUENCE [LARGE SCALE GENOMIC DNA]</scope>
    <source>
        <strain evidence="1 2">1099-18</strain>
    </source>
</reference>
<evidence type="ECO:0000313" key="2">
    <source>
        <dbReference type="Proteomes" id="UP000033710"/>
    </source>
</evidence>
<evidence type="ECO:0000313" key="1">
    <source>
        <dbReference type="EMBL" id="KJR81087.1"/>
    </source>
</evidence>
<name>A0A0F2LUE3_SPOSC</name>
<protein>
    <submittedName>
        <fullName evidence="1">Uncharacterized protein</fullName>
    </submittedName>
</protein>
<gene>
    <name evidence="1" type="ORF">SPSK_05752</name>
</gene>
<reference evidence="1 2" key="1">
    <citation type="journal article" date="2014" name="BMC Genomics">
        <title>Comparative genomics of the major fungal agents of human and animal Sporotrichosis: Sporothrix schenckii and Sporothrix brasiliensis.</title>
        <authorList>
            <person name="Teixeira M.M."/>
            <person name="de Almeida L.G."/>
            <person name="Kubitschek-Barreira P."/>
            <person name="Alves F.L."/>
            <person name="Kioshima E.S."/>
            <person name="Abadio A.K."/>
            <person name="Fernandes L."/>
            <person name="Derengowski L.S."/>
            <person name="Ferreira K.S."/>
            <person name="Souza R.C."/>
            <person name="Ruiz J.C."/>
            <person name="de Andrade N.C."/>
            <person name="Paes H.C."/>
            <person name="Nicola A.M."/>
            <person name="Albuquerque P."/>
            <person name="Gerber A.L."/>
            <person name="Martins V.P."/>
            <person name="Peconick L.D."/>
            <person name="Neto A.V."/>
            <person name="Chaucanez C.B."/>
            <person name="Silva P.A."/>
            <person name="Cunha O.L."/>
            <person name="de Oliveira F.F."/>
            <person name="dos Santos T.C."/>
            <person name="Barros A.L."/>
            <person name="Soares M.A."/>
            <person name="de Oliveira L.M."/>
            <person name="Marini M.M."/>
            <person name="Villalobos-Duno H."/>
            <person name="Cunha M.M."/>
            <person name="de Hoog S."/>
            <person name="da Silveira J.F."/>
            <person name="Henrissat B."/>
            <person name="Nino-Vega G.A."/>
            <person name="Cisalpino P.S."/>
            <person name="Mora-Montes H.M."/>
            <person name="Almeida S.R."/>
            <person name="Stajich J.E."/>
            <person name="Lopes-Bezerra L.M."/>
            <person name="Vasconcelos A.T."/>
            <person name="Felipe M.S."/>
        </authorList>
    </citation>
    <scope>NUCLEOTIDE SEQUENCE [LARGE SCALE GENOMIC DNA]</scope>
    <source>
        <strain evidence="1 2">1099-18</strain>
    </source>
</reference>
<organism evidence="1 2">
    <name type="scientific">Sporothrix schenckii 1099-18</name>
    <dbReference type="NCBI Taxonomy" id="1397361"/>
    <lineage>
        <taxon>Eukaryota</taxon>
        <taxon>Fungi</taxon>
        <taxon>Dikarya</taxon>
        <taxon>Ascomycota</taxon>
        <taxon>Pezizomycotina</taxon>
        <taxon>Sordariomycetes</taxon>
        <taxon>Sordariomycetidae</taxon>
        <taxon>Ophiostomatales</taxon>
        <taxon>Ophiostomataceae</taxon>
        <taxon>Sporothrix</taxon>
    </lineage>
</organism>
<dbReference type="GeneID" id="27667765"/>
<sequence>MGLARAGQARWKWTRKCPIMPVTAAHVCPSGLIDQDVRALFRRSHLLSSVGGAKRLERAIDLYWRPSTPSKTSEADSRDSAH</sequence>
<accession>A0A0F2LUE3</accession>
<proteinExistence type="predicted"/>
<dbReference type="VEuPathDB" id="FungiDB:SPSK_05752"/>
<dbReference type="AlphaFoldDB" id="A0A0F2LUE3"/>